<gene>
    <name evidence="2" type="ORF">SAMN04489859_100855</name>
</gene>
<dbReference type="GO" id="GO:0006629">
    <property type="term" value="P:lipid metabolic process"/>
    <property type="evidence" value="ECO:0007669"/>
    <property type="project" value="InterPro"/>
</dbReference>
<evidence type="ECO:0000259" key="1">
    <source>
        <dbReference type="PROSITE" id="PS51704"/>
    </source>
</evidence>
<accession>A0A1H8H152</accession>
<name>A0A1H8H152_9RHOB</name>
<dbReference type="Gene3D" id="3.20.20.190">
    <property type="entry name" value="Phosphatidylinositol (PI) phosphodiesterase"/>
    <property type="match status" value="1"/>
</dbReference>
<dbReference type="AlphaFoldDB" id="A0A1H8H152"/>
<dbReference type="InterPro" id="IPR017946">
    <property type="entry name" value="PLC-like_Pdiesterase_TIM-brl"/>
</dbReference>
<dbReference type="SUPFAM" id="SSF51695">
    <property type="entry name" value="PLC-like phosphodiesterases"/>
    <property type="match status" value="1"/>
</dbReference>
<organism evidence="2 3">
    <name type="scientific">Paracoccus alcaliphilus</name>
    <dbReference type="NCBI Taxonomy" id="34002"/>
    <lineage>
        <taxon>Bacteria</taxon>
        <taxon>Pseudomonadati</taxon>
        <taxon>Pseudomonadota</taxon>
        <taxon>Alphaproteobacteria</taxon>
        <taxon>Rhodobacterales</taxon>
        <taxon>Paracoccaceae</taxon>
        <taxon>Paracoccus</taxon>
    </lineage>
</organism>
<dbReference type="InterPro" id="IPR030395">
    <property type="entry name" value="GP_PDE_dom"/>
</dbReference>
<reference evidence="2 3" key="1">
    <citation type="submission" date="2016-10" db="EMBL/GenBank/DDBJ databases">
        <authorList>
            <person name="de Groot N.N."/>
        </authorList>
    </citation>
    <scope>NUCLEOTIDE SEQUENCE [LARGE SCALE GENOMIC DNA]</scope>
    <source>
        <strain evidence="2 3">DSM 8512</strain>
    </source>
</reference>
<dbReference type="PANTHER" id="PTHR46211:SF1">
    <property type="entry name" value="GLYCEROPHOSPHODIESTER PHOSPHODIESTERASE, CYTOPLASMIC"/>
    <property type="match status" value="1"/>
</dbReference>
<keyword evidence="3" id="KW-1185">Reference proteome</keyword>
<sequence>MILPQKFLTLPIAHRGLHGPGIPENSLAAAQAAIDAGYGIELDIQPSSDGVAMVFHDYDLHRLTGREGRVDGLDAATLGQVALLGSAETVPTLAQFLDLVSGRVPLLIEIKDQPDGQGGQAVPLHVPVAEALKGYAGPVALMSFNPQIVAAFHAIAPEIPVGLTTCAFAAGDFPTLSEQEREHLAAITDYDAVGASFISHDHHDLDNPRVDALKAMGAGILCWTIRSPGQEAAARRIAHNITFEHYPAPK</sequence>
<dbReference type="RefSeq" id="WP_090611261.1">
    <property type="nucleotide sequence ID" value="NZ_CP067124.1"/>
</dbReference>
<dbReference type="OrthoDB" id="384721at2"/>
<dbReference type="EMBL" id="FODE01000008">
    <property type="protein sequence ID" value="SEN49739.1"/>
    <property type="molecule type" value="Genomic_DNA"/>
</dbReference>
<dbReference type="PROSITE" id="PS51704">
    <property type="entry name" value="GP_PDE"/>
    <property type="match status" value="1"/>
</dbReference>
<protein>
    <submittedName>
        <fullName evidence="2">Glycerophosphoryl diester phosphodiesterase</fullName>
    </submittedName>
</protein>
<dbReference type="GO" id="GO:0008081">
    <property type="term" value="F:phosphoric diester hydrolase activity"/>
    <property type="evidence" value="ECO:0007669"/>
    <property type="project" value="InterPro"/>
</dbReference>
<feature type="domain" description="GP-PDE" evidence="1">
    <location>
        <begin position="9"/>
        <end position="250"/>
    </location>
</feature>
<evidence type="ECO:0000313" key="3">
    <source>
        <dbReference type="Proteomes" id="UP000199054"/>
    </source>
</evidence>
<dbReference type="STRING" id="34002.SAMN04489859_100855"/>
<dbReference type="Pfam" id="PF03009">
    <property type="entry name" value="GDPD"/>
    <property type="match status" value="1"/>
</dbReference>
<dbReference type="PANTHER" id="PTHR46211">
    <property type="entry name" value="GLYCEROPHOSPHORYL DIESTER PHOSPHODIESTERASE"/>
    <property type="match status" value="1"/>
</dbReference>
<evidence type="ECO:0000313" key="2">
    <source>
        <dbReference type="EMBL" id="SEN49739.1"/>
    </source>
</evidence>
<dbReference type="Proteomes" id="UP000199054">
    <property type="component" value="Unassembled WGS sequence"/>
</dbReference>
<proteinExistence type="predicted"/>